<comment type="caution">
    <text evidence="1">The sequence shown here is derived from an EMBL/GenBank/DDBJ whole genome shotgun (WGS) entry which is preliminary data.</text>
</comment>
<dbReference type="InterPro" id="IPR004158">
    <property type="entry name" value="DUF247_pln"/>
</dbReference>
<gene>
    <name evidence="1" type="ORF">CTI12_AA473460</name>
</gene>
<dbReference type="Pfam" id="PF03140">
    <property type="entry name" value="DUF247"/>
    <property type="match status" value="1"/>
</dbReference>
<evidence type="ECO:0000313" key="1">
    <source>
        <dbReference type="EMBL" id="PWA47980.1"/>
    </source>
</evidence>
<dbReference type="OrthoDB" id="2356035at2759"/>
<evidence type="ECO:0000313" key="2">
    <source>
        <dbReference type="Proteomes" id="UP000245207"/>
    </source>
</evidence>
<dbReference type="STRING" id="35608.A0A2U1LG42"/>
<sequence>MDRYKLPAAKRCRKQLHNNCLMFEHLVDQSAIFEPKSELVIIRKVSRLYDGETLAWIMAIDVSFLLDFLDAYTIQKRSITRVTSRMSYHFYFSCRKFAHNAILRDFDMLENQIPIFLLEKMLEVKFLFSSSEYAKTSLASTLLGLYKELSPFRVLDHENNISPSNEHCTHGDKQVSNVISLRKHPLMEEISIPSVTNIVKDGIRFSPSSGGIFTPCFDENLSTFFLSFDVNTDLMLRNLVAYEVIEDVNKVYGRSWRVRIGKFIKVFMCSVHGSFLHLLQLF</sequence>
<dbReference type="Proteomes" id="UP000245207">
    <property type="component" value="Unassembled WGS sequence"/>
</dbReference>
<organism evidence="1 2">
    <name type="scientific">Artemisia annua</name>
    <name type="common">Sweet wormwood</name>
    <dbReference type="NCBI Taxonomy" id="35608"/>
    <lineage>
        <taxon>Eukaryota</taxon>
        <taxon>Viridiplantae</taxon>
        <taxon>Streptophyta</taxon>
        <taxon>Embryophyta</taxon>
        <taxon>Tracheophyta</taxon>
        <taxon>Spermatophyta</taxon>
        <taxon>Magnoliopsida</taxon>
        <taxon>eudicotyledons</taxon>
        <taxon>Gunneridae</taxon>
        <taxon>Pentapetalae</taxon>
        <taxon>asterids</taxon>
        <taxon>campanulids</taxon>
        <taxon>Asterales</taxon>
        <taxon>Asteraceae</taxon>
        <taxon>Asteroideae</taxon>
        <taxon>Anthemideae</taxon>
        <taxon>Artemisiinae</taxon>
        <taxon>Artemisia</taxon>
    </lineage>
</organism>
<name>A0A2U1LG42_ARTAN</name>
<proteinExistence type="predicted"/>
<dbReference type="PANTHER" id="PTHR31549:SF23">
    <property type="entry name" value="OS03G0591600 PROTEIN"/>
    <property type="match status" value="1"/>
</dbReference>
<dbReference type="PANTHER" id="PTHR31549">
    <property type="entry name" value="PROTEIN, PUTATIVE (DUF247)-RELATED-RELATED"/>
    <property type="match status" value="1"/>
</dbReference>
<keyword evidence="2" id="KW-1185">Reference proteome</keyword>
<reference evidence="1 2" key="1">
    <citation type="journal article" date="2018" name="Mol. Plant">
        <title>The genome of Artemisia annua provides insight into the evolution of Asteraceae family and artemisinin biosynthesis.</title>
        <authorList>
            <person name="Shen Q."/>
            <person name="Zhang L."/>
            <person name="Liao Z."/>
            <person name="Wang S."/>
            <person name="Yan T."/>
            <person name="Shi P."/>
            <person name="Liu M."/>
            <person name="Fu X."/>
            <person name="Pan Q."/>
            <person name="Wang Y."/>
            <person name="Lv Z."/>
            <person name="Lu X."/>
            <person name="Zhang F."/>
            <person name="Jiang W."/>
            <person name="Ma Y."/>
            <person name="Chen M."/>
            <person name="Hao X."/>
            <person name="Li L."/>
            <person name="Tang Y."/>
            <person name="Lv G."/>
            <person name="Zhou Y."/>
            <person name="Sun X."/>
            <person name="Brodelius P.E."/>
            <person name="Rose J.K.C."/>
            <person name="Tang K."/>
        </authorList>
    </citation>
    <scope>NUCLEOTIDE SEQUENCE [LARGE SCALE GENOMIC DNA]</scope>
    <source>
        <strain evidence="2">cv. Huhao1</strain>
        <tissue evidence="1">Leaf</tissue>
    </source>
</reference>
<dbReference type="EMBL" id="PKPP01009564">
    <property type="protein sequence ID" value="PWA47980.1"/>
    <property type="molecule type" value="Genomic_DNA"/>
</dbReference>
<accession>A0A2U1LG42</accession>
<protein>
    <submittedName>
        <fullName evidence="1">Uncharacterized protein</fullName>
    </submittedName>
</protein>
<dbReference type="AlphaFoldDB" id="A0A2U1LG42"/>